<feature type="signal peptide" evidence="4">
    <location>
        <begin position="1"/>
        <end position="24"/>
    </location>
</feature>
<dbReference type="Pfam" id="PF01657">
    <property type="entry name" value="Stress-antifung"/>
    <property type="match status" value="2"/>
</dbReference>
<evidence type="ECO:0000256" key="4">
    <source>
        <dbReference type="SAM" id="SignalP"/>
    </source>
</evidence>
<accession>A0AAE0E116</accession>
<dbReference type="AlphaFoldDB" id="A0AAE0E116"/>
<feature type="domain" description="Gnk2-homologous" evidence="5">
    <location>
        <begin position="23"/>
        <end position="128"/>
    </location>
</feature>
<dbReference type="CDD" id="cd23509">
    <property type="entry name" value="Gnk2-like"/>
    <property type="match status" value="2"/>
</dbReference>
<evidence type="ECO:0000259" key="5">
    <source>
        <dbReference type="PROSITE" id="PS51473"/>
    </source>
</evidence>
<keyword evidence="1 4" id="KW-0732">Signal</keyword>
<keyword evidence="7" id="KW-1185">Reference proteome</keyword>
<evidence type="ECO:0000256" key="3">
    <source>
        <dbReference type="SAM" id="Phobius"/>
    </source>
</evidence>
<feature type="chain" id="PRO_5042028374" description="Gnk2-homologous domain-containing protein" evidence="4">
    <location>
        <begin position="25"/>
        <end position="294"/>
    </location>
</feature>
<dbReference type="FunFam" id="3.30.430.20:FF:000007">
    <property type="entry name" value="Cysteine-rich receptor-like protein kinase 11"/>
    <property type="match status" value="1"/>
</dbReference>
<evidence type="ECO:0000256" key="1">
    <source>
        <dbReference type="ARBA" id="ARBA00022729"/>
    </source>
</evidence>
<dbReference type="PANTHER" id="PTHR32099:SF92">
    <property type="entry name" value="CYSTEINE-RICH RECEPTOR-LIKE PROTEIN KINASE 11"/>
    <property type="match status" value="1"/>
</dbReference>
<dbReference type="EMBL" id="JANJYJ010000007">
    <property type="protein sequence ID" value="KAK3200019.1"/>
    <property type="molecule type" value="Genomic_DNA"/>
</dbReference>
<dbReference type="FunFam" id="3.30.430.20:FF:000003">
    <property type="entry name" value="Cysteine-rich RLK (RECEPTOR-like protein kinase) 10"/>
    <property type="match status" value="1"/>
</dbReference>
<feature type="transmembrane region" description="Helical" evidence="3">
    <location>
        <begin position="271"/>
        <end position="292"/>
    </location>
</feature>
<comment type="caution">
    <text evidence="6">The sequence shown here is derived from an EMBL/GenBank/DDBJ whole genome shotgun (WGS) entry which is preliminary data.</text>
</comment>
<dbReference type="InterPro" id="IPR002902">
    <property type="entry name" value="GNK2"/>
</dbReference>
<keyword evidence="3" id="KW-0812">Transmembrane</keyword>
<dbReference type="PANTHER" id="PTHR32099">
    <property type="entry name" value="CYSTEINE-RICH REPEAT SECRETORY PROTEIN"/>
    <property type="match status" value="1"/>
</dbReference>
<keyword evidence="3" id="KW-1133">Transmembrane helix</keyword>
<evidence type="ECO:0000313" key="7">
    <source>
        <dbReference type="Proteomes" id="UP001281410"/>
    </source>
</evidence>
<reference evidence="6" key="1">
    <citation type="journal article" date="2023" name="Plant J.">
        <title>Genome sequences and population genomics provide insights into the demographic history, inbreeding, and mutation load of two 'living fossil' tree species of Dipteronia.</title>
        <authorList>
            <person name="Feng Y."/>
            <person name="Comes H.P."/>
            <person name="Chen J."/>
            <person name="Zhu S."/>
            <person name="Lu R."/>
            <person name="Zhang X."/>
            <person name="Li P."/>
            <person name="Qiu J."/>
            <person name="Olsen K.M."/>
            <person name="Qiu Y."/>
        </authorList>
    </citation>
    <scope>NUCLEOTIDE SEQUENCE</scope>
    <source>
        <strain evidence="6">NBL</strain>
    </source>
</reference>
<evidence type="ECO:0000256" key="2">
    <source>
        <dbReference type="ARBA" id="ARBA00022737"/>
    </source>
</evidence>
<keyword evidence="2" id="KW-0677">Repeat</keyword>
<protein>
    <recommendedName>
        <fullName evidence="5">Gnk2-homologous domain-containing protein</fullName>
    </recommendedName>
</protein>
<proteinExistence type="predicted"/>
<dbReference type="Gene3D" id="3.30.430.20">
    <property type="entry name" value="Gnk2 domain, C-X8-C-X2-C motif"/>
    <property type="match status" value="2"/>
</dbReference>
<keyword evidence="3" id="KW-0472">Membrane</keyword>
<feature type="domain" description="Gnk2-homologous" evidence="5">
    <location>
        <begin position="134"/>
        <end position="242"/>
    </location>
</feature>
<dbReference type="PROSITE" id="PS51473">
    <property type="entry name" value="GNK2"/>
    <property type="match status" value="2"/>
</dbReference>
<dbReference type="InterPro" id="IPR038408">
    <property type="entry name" value="GNK2_sf"/>
</dbReference>
<sequence>MGFLNLFLFFFSSYMLMSMSFTLSQNLKCYPTQKFTTNSTYDKNRKLILASLASKVAVNGGFYNTTIGHEPNKVYGLAVCRGDSTPEICNECVHLSVQQILSDCPNQKEVIFWGQDPQCIVRYADHSIVGKLEMRPEVVGYTVDNVTSNLTGFHQLWEGVMDGLVTKASMGSSRLKFGTGEAVFTMFLKIFALMQCTPDISQNDCNHCLRHIVLDFQTCCGQREGGYIYRPSCFFRWDFYPFYKVNITQSTGTKTNTTSNTTTNTTVRNSGGGGIATSIVVIIVVLIISGQFRC</sequence>
<evidence type="ECO:0000313" key="6">
    <source>
        <dbReference type="EMBL" id="KAK3200019.1"/>
    </source>
</evidence>
<dbReference type="Proteomes" id="UP001281410">
    <property type="component" value="Unassembled WGS sequence"/>
</dbReference>
<name>A0AAE0E116_9ROSI</name>
<gene>
    <name evidence="6" type="ORF">Dsin_023434</name>
</gene>
<organism evidence="6 7">
    <name type="scientific">Dipteronia sinensis</name>
    <dbReference type="NCBI Taxonomy" id="43782"/>
    <lineage>
        <taxon>Eukaryota</taxon>
        <taxon>Viridiplantae</taxon>
        <taxon>Streptophyta</taxon>
        <taxon>Embryophyta</taxon>
        <taxon>Tracheophyta</taxon>
        <taxon>Spermatophyta</taxon>
        <taxon>Magnoliopsida</taxon>
        <taxon>eudicotyledons</taxon>
        <taxon>Gunneridae</taxon>
        <taxon>Pentapetalae</taxon>
        <taxon>rosids</taxon>
        <taxon>malvids</taxon>
        <taxon>Sapindales</taxon>
        <taxon>Sapindaceae</taxon>
        <taxon>Hippocastanoideae</taxon>
        <taxon>Acereae</taxon>
        <taxon>Dipteronia</taxon>
    </lineage>
</organism>